<dbReference type="PANTHER" id="PTHR30345">
    <property type="entry name" value="RIBOSE-5-PHOSPHATE ISOMERASE B"/>
    <property type="match status" value="1"/>
</dbReference>
<dbReference type="EMBL" id="VUNC01000001">
    <property type="protein sequence ID" value="MST71526.1"/>
    <property type="molecule type" value="Genomic_DNA"/>
</dbReference>
<feature type="active site" description="Proton donor" evidence="3">
    <location>
        <position position="98"/>
    </location>
</feature>
<feature type="binding site" evidence="4">
    <location>
        <begin position="8"/>
        <end position="9"/>
    </location>
    <ligand>
        <name>D-ribulose 5-phosphate</name>
        <dbReference type="ChEBI" id="CHEBI:58121"/>
    </ligand>
</feature>
<dbReference type="SUPFAM" id="SSF89623">
    <property type="entry name" value="Ribose/Galactose isomerase RpiB/AlsB"/>
    <property type="match status" value="1"/>
</dbReference>
<comment type="similarity">
    <text evidence="1">Belongs to the LacAB/RpiB family.</text>
</comment>
<dbReference type="AlphaFoldDB" id="A0A6N7XNH0"/>
<feature type="binding site" evidence="4">
    <location>
        <position position="109"/>
    </location>
    <ligand>
        <name>D-ribulose 5-phosphate</name>
        <dbReference type="ChEBI" id="CHEBI:58121"/>
    </ligand>
</feature>
<protein>
    <submittedName>
        <fullName evidence="5">Ribose 5-phosphate isomerase B</fullName>
        <ecNumber evidence="5">5.3.1.6</ecNumber>
    </submittedName>
</protein>
<proteinExistence type="inferred from homology"/>
<name>A0A6N7XNH0_9ACTN</name>
<dbReference type="InterPro" id="IPR004785">
    <property type="entry name" value="RpiB"/>
</dbReference>
<dbReference type="InterPro" id="IPR036569">
    <property type="entry name" value="RpiB_LacA_LacB_sf"/>
</dbReference>
<feature type="active site" description="Proton acceptor" evidence="3">
    <location>
        <position position="65"/>
    </location>
</feature>
<evidence type="ECO:0000256" key="2">
    <source>
        <dbReference type="ARBA" id="ARBA00023235"/>
    </source>
</evidence>
<sequence length="159" mass="17310">MRIAIASDHAGYDQKPGMVEYLKSLGHEVVDLGPMSAERCDYPDFADKVARCVARGDADRGVLICGTGIGMALTADKVPGIRAAVIQTPQFAELFREHNNGNVLCISGRFTPFETNKQIVDEFLTTEFAGGRHTGRVEKIMREDDPSFEGVPADFGMEG</sequence>
<accession>A0A6N7XNH0</accession>
<dbReference type="GO" id="GO:0004751">
    <property type="term" value="F:ribose-5-phosphate isomerase activity"/>
    <property type="evidence" value="ECO:0007669"/>
    <property type="project" value="UniProtKB-EC"/>
</dbReference>
<organism evidence="5 6">
    <name type="scientific">Olsenella porci</name>
    <dbReference type="NCBI Taxonomy" id="2652279"/>
    <lineage>
        <taxon>Bacteria</taxon>
        <taxon>Bacillati</taxon>
        <taxon>Actinomycetota</taxon>
        <taxon>Coriobacteriia</taxon>
        <taxon>Coriobacteriales</taxon>
        <taxon>Atopobiaceae</taxon>
        <taxon>Olsenella</taxon>
    </lineage>
</organism>
<dbReference type="NCBIfam" id="TIGR00689">
    <property type="entry name" value="rpiB_lacA_lacB"/>
    <property type="match status" value="1"/>
</dbReference>
<dbReference type="NCBIfam" id="NF004051">
    <property type="entry name" value="PRK05571.1"/>
    <property type="match status" value="1"/>
</dbReference>
<feature type="binding site" evidence="4">
    <location>
        <position position="99"/>
    </location>
    <ligand>
        <name>D-ribulose 5-phosphate</name>
        <dbReference type="ChEBI" id="CHEBI:58121"/>
    </ligand>
</feature>
<dbReference type="NCBIfam" id="TIGR01120">
    <property type="entry name" value="rpiB"/>
    <property type="match status" value="1"/>
</dbReference>
<dbReference type="Proteomes" id="UP000469325">
    <property type="component" value="Unassembled WGS sequence"/>
</dbReference>
<dbReference type="EC" id="5.3.1.6" evidence="5"/>
<evidence type="ECO:0000256" key="4">
    <source>
        <dbReference type="PIRSR" id="PIRSR005384-2"/>
    </source>
</evidence>
<keyword evidence="2 5" id="KW-0413">Isomerase</keyword>
<evidence type="ECO:0000256" key="3">
    <source>
        <dbReference type="PIRSR" id="PIRSR005384-1"/>
    </source>
</evidence>
<reference evidence="5 6" key="1">
    <citation type="submission" date="2019-08" db="EMBL/GenBank/DDBJ databases">
        <title>In-depth cultivation of the pig gut microbiome towards novel bacterial diversity and tailored functional studies.</title>
        <authorList>
            <person name="Wylensek D."/>
            <person name="Hitch T.C.A."/>
            <person name="Clavel T."/>
        </authorList>
    </citation>
    <scope>NUCLEOTIDE SEQUENCE [LARGE SCALE GENOMIC DNA]</scope>
    <source>
        <strain evidence="5 6">CA-Schmier-601-WT-1</strain>
    </source>
</reference>
<gene>
    <name evidence="5" type="primary">rpiB</name>
    <name evidence="5" type="ORF">FYJ68_00080</name>
</gene>
<evidence type="ECO:0000313" key="6">
    <source>
        <dbReference type="Proteomes" id="UP000469325"/>
    </source>
</evidence>
<dbReference type="PIRSF" id="PIRSF005384">
    <property type="entry name" value="RpiB_LacA_B"/>
    <property type="match status" value="1"/>
</dbReference>
<evidence type="ECO:0000313" key="5">
    <source>
        <dbReference type="EMBL" id="MST71526.1"/>
    </source>
</evidence>
<dbReference type="InterPro" id="IPR003500">
    <property type="entry name" value="RpiB_LacA_LacB"/>
</dbReference>
<dbReference type="GO" id="GO:0019316">
    <property type="term" value="P:D-allose catabolic process"/>
    <property type="evidence" value="ECO:0007669"/>
    <property type="project" value="TreeGrafter"/>
</dbReference>
<comment type="caution">
    <text evidence="5">The sequence shown here is derived from an EMBL/GenBank/DDBJ whole genome shotgun (WGS) entry which is preliminary data.</text>
</comment>
<feature type="binding site" evidence="4">
    <location>
        <position position="132"/>
    </location>
    <ligand>
        <name>D-ribulose 5-phosphate</name>
        <dbReference type="ChEBI" id="CHEBI:58121"/>
    </ligand>
</feature>
<feature type="binding site" evidence="4">
    <location>
        <position position="136"/>
    </location>
    <ligand>
        <name>D-ribulose 5-phosphate</name>
        <dbReference type="ChEBI" id="CHEBI:58121"/>
    </ligand>
</feature>
<dbReference type="PANTHER" id="PTHR30345:SF0">
    <property type="entry name" value="DNA DAMAGE-REPAIR_TOLERATION PROTEIN DRT102"/>
    <property type="match status" value="1"/>
</dbReference>
<keyword evidence="6" id="KW-1185">Reference proteome</keyword>
<dbReference type="GO" id="GO:0009052">
    <property type="term" value="P:pentose-phosphate shunt, non-oxidative branch"/>
    <property type="evidence" value="ECO:0007669"/>
    <property type="project" value="TreeGrafter"/>
</dbReference>
<dbReference type="Pfam" id="PF02502">
    <property type="entry name" value="LacAB_rpiB"/>
    <property type="match status" value="1"/>
</dbReference>
<feature type="binding site" evidence="4">
    <location>
        <begin position="66"/>
        <end position="70"/>
    </location>
    <ligand>
        <name>D-ribulose 5-phosphate</name>
        <dbReference type="ChEBI" id="CHEBI:58121"/>
    </ligand>
</feature>
<dbReference type="RefSeq" id="WP_154433301.1">
    <property type="nucleotide sequence ID" value="NZ_VUNC01000001.1"/>
</dbReference>
<dbReference type="Gene3D" id="3.40.1400.10">
    <property type="entry name" value="Sugar-phosphate isomerase, RpiB/LacA/LacB"/>
    <property type="match status" value="1"/>
</dbReference>
<evidence type="ECO:0000256" key="1">
    <source>
        <dbReference type="ARBA" id="ARBA00008754"/>
    </source>
</evidence>